<proteinExistence type="inferred from homology"/>
<dbReference type="Gene3D" id="1.10.1420.10">
    <property type="match status" value="2"/>
</dbReference>
<keyword evidence="5" id="KW-0067">ATP-binding</keyword>
<dbReference type="Pfam" id="PF05190">
    <property type="entry name" value="MutS_IV"/>
    <property type="match status" value="1"/>
</dbReference>
<dbReference type="InterPro" id="IPR045076">
    <property type="entry name" value="MutS"/>
</dbReference>
<dbReference type="Gene3D" id="3.40.1170.10">
    <property type="entry name" value="DNA repair protein MutS, domain I"/>
    <property type="match status" value="1"/>
</dbReference>
<dbReference type="InterPro" id="IPR000432">
    <property type="entry name" value="DNA_mismatch_repair_MutS_C"/>
</dbReference>
<dbReference type="GO" id="GO:0140664">
    <property type="term" value="F:ATP-dependent DNA damage sensor activity"/>
    <property type="evidence" value="ECO:0007669"/>
    <property type="project" value="InterPro"/>
</dbReference>
<evidence type="ECO:0000256" key="4">
    <source>
        <dbReference type="ARBA" id="ARBA00022763"/>
    </source>
</evidence>
<evidence type="ECO:0000256" key="3">
    <source>
        <dbReference type="ARBA" id="ARBA00022741"/>
    </source>
</evidence>
<evidence type="ECO:0000256" key="9">
    <source>
        <dbReference type="RuleBase" id="RU003756"/>
    </source>
</evidence>
<reference evidence="11" key="1">
    <citation type="journal article" date="2020" name="J. Eukaryot. Microbiol.">
        <title>De novo Sequencing, Assembly and Annotation of the Transcriptome for the Free-Living Testate Amoeba Arcella intermedia.</title>
        <authorList>
            <person name="Ribeiro G.M."/>
            <person name="Porfirio-Sousa A.L."/>
            <person name="Maurer-Alcala X.X."/>
            <person name="Katz L.A."/>
            <person name="Lahr D.J.G."/>
        </authorList>
    </citation>
    <scope>NUCLEOTIDE SEQUENCE</scope>
</reference>
<evidence type="ECO:0000256" key="7">
    <source>
        <dbReference type="ARBA" id="ARBA00023204"/>
    </source>
</evidence>
<dbReference type="InterPro" id="IPR036678">
    <property type="entry name" value="MutS_con_dom_sf"/>
</dbReference>
<keyword evidence="6 9" id="KW-0238">DNA-binding</keyword>
<evidence type="ECO:0000313" key="11">
    <source>
        <dbReference type="EMBL" id="NDV29396.1"/>
    </source>
</evidence>
<dbReference type="PANTHER" id="PTHR11361">
    <property type="entry name" value="DNA MISMATCH REPAIR PROTEIN MUTS FAMILY MEMBER"/>
    <property type="match status" value="1"/>
</dbReference>
<dbReference type="SMART" id="SM00533">
    <property type="entry name" value="MUTSd"/>
    <property type="match status" value="1"/>
</dbReference>
<dbReference type="InterPro" id="IPR036187">
    <property type="entry name" value="DNA_mismatch_repair_MutS_sf"/>
</dbReference>
<keyword evidence="7 9" id="KW-0234">DNA repair</keyword>
<dbReference type="SUPFAM" id="SSF53150">
    <property type="entry name" value="DNA repair protein MutS, domain II"/>
    <property type="match status" value="1"/>
</dbReference>
<keyword evidence="8" id="KW-0539">Nucleus</keyword>
<accession>A0A6B2KXE6</accession>
<comment type="function">
    <text evidence="9">Component of the post-replicative DNA mismatch repair system (MMR).</text>
</comment>
<dbReference type="InterPro" id="IPR007695">
    <property type="entry name" value="DNA_mismatch_repair_MutS-lik_N"/>
</dbReference>
<dbReference type="FunFam" id="3.40.50.300:FF:000870">
    <property type="entry name" value="MutS protein homolog 4"/>
    <property type="match status" value="1"/>
</dbReference>
<dbReference type="SMART" id="SM00534">
    <property type="entry name" value="MUTSac"/>
    <property type="match status" value="1"/>
</dbReference>
<dbReference type="PIRSF" id="PIRSF005813">
    <property type="entry name" value="MSH2"/>
    <property type="match status" value="1"/>
</dbReference>
<sequence length="890" mass="101267">MPSAPPDLIRIFNKKNSYSVYGDNANFVAEEIFKTLKVVKQGKDPKAPAGLDLKLHQIQDICRMVVFEKKWRVEIYSSDGGKWELTKKGSPGYITEIEDLLFAEETMQDQQVMLAVQIGRIQNQRVVGVAFVDVSLRHIGTLQFQDNDQLTNLESLFYQIGTKECLCLPVQEKDKDSKKLHEILEKLDIKISERKKTEFKAVDIEQDLKRLLGQKYWNSIGELDEKLAMGAANCLINALGLLSHEEYHSSFILKRYNFNQYMRLDNAAIQALNILPNPREPNQRQNLYGHLNKCRTPMGSRLLMQWLKQPLKDLDKIKERLDIVEIFVDNQAATKDIRTDCFKRIPDLERIAKKIQAGRAGLQDCVVIYQFIQQIGDFVSALRNCSNDPLITNRFTKRFQNIETEFKPFENLVEETVDLAGVENGEYMVNASFDEVLKELHEKKDQVFKMISQHEDDVRTLLGKPSSLKREKDKTHGYHFKITAKDRSSIESKKYKDKVIIIQNTNKTIKFTDAKMEKYTESYKEYMEQYTEQSRSLVKEILSIAASYMPVFEEAHEIVAELDVFTTLAYVSFSANIPYVKPTLSPLGEGNLELIACRHPVLESLSDFTYIPNDAILTRGESSFQIITGPNMGGKSTYIRSIGLSVLLAQMGCFVPCQSAHIPIRDAILARVGASDSQLRGVSTFMAEMLETATILSTATETSLIIIDELGRGTSTYDGFGLAWAISEFICNKLGSFCLFATHFHELTQLQEEIECVKNFHVVAEPDTKGKGLTLLYEVKPGHSDQSFGIHVAQLAAFPEDVIEVAKAKARELEHFDTNKRLSVEAEPAEGDQQEGKEIIKKVLEAFSEEPIDKFSDKELQKYIETLKTELLQIENPYISKLMQEVIKVK</sequence>
<evidence type="ECO:0000259" key="10">
    <source>
        <dbReference type="PROSITE" id="PS00486"/>
    </source>
</evidence>
<organism evidence="11">
    <name type="scientific">Arcella intermedia</name>
    <dbReference type="NCBI Taxonomy" id="1963864"/>
    <lineage>
        <taxon>Eukaryota</taxon>
        <taxon>Amoebozoa</taxon>
        <taxon>Tubulinea</taxon>
        <taxon>Elardia</taxon>
        <taxon>Arcellinida</taxon>
        <taxon>Sphaerothecina</taxon>
        <taxon>Arcellidae</taxon>
        <taxon>Arcella</taxon>
    </lineage>
</organism>
<dbReference type="GO" id="GO:0006298">
    <property type="term" value="P:mismatch repair"/>
    <property type="evidence" value="ECO:0007669"/>
    <property type="project" value="InterPro"/>
</dbReference>
<dbReference type="AlphaFoldDB" id="A0A6B2KXE6"/>
<evidence type="ECO:0000256" key="1">
    <source>
        <dbReference type="ARBA" id="ARBA00004123"/>
    </source>
</evidence>
<keyword evidence="3 9" id="KW-0547">Nucleotide-binding</keyword>
<dbReference type="SUPFAM" id="SSF52540">
    <property type="entry name" value="P-loop containing nucleoside triphosphate hydrolases"/>
    <property type="match status" value="1"/>
</dbReference>
<dbReference type="NCBIfam" id="NF003810">
    <property type="entry name" value="PRK05399.1"/>
    <property type="match status" value="1"/>
</dbReference>
<dbReference type="SUPFAM" id="SSF48334">
    <property type="entry name" value="DNA repair protein MutS, domain III"/>
    <property type="match status" value="1"/>
</dbReference>
<name>A0A6B2KXE6_9EUKA</name>
<feature type="domain" description="DNA mismatch repair proteins mutS family" evidence="10">
    <location>
        <begin position="703"/>
        <end position="719"/>
    </location>
</feature>
<dbReference type="InterPro" id="IPR027417">
    <property type="entry name" value="P-loop_NTPase"/>
</dbReference>
<dbReference type="GO" id="GO:0030983">
    <property type="term" value="F:mismatched DNA binding"/>
    <property type="evidence" value="ECO:0007669"/>
    <property type="project" value="InterPro"/>
</dbReference>
<comment type="subcellular location">
    <subcellularLocation>
        <location evidence="1">Nucleus</location>
    </subcellularLocation>
</comment>
<dbReference type="InterPro" id="IPR011184">
    <property type="entry name" value="DNA_mismatch_repair_Msh2"/>
</dbReference>
<dbReference type="InterPro" id="IPR007861">
    <property type="entry name" value="DNA_mismatch_repair_MutS_clamp"/>
</dbReference>
<dbReference type="Gene3D" id="3.30.420.110">
    <property type="entry name" value="MutS, connector domain"/>
    <property type="match status" value="1"/>
</dbReference>
<comment type="similarity">
    <text evidence="2 9">Belongs to the DNA mismatch repair MutS family.</text>
</comment>
<dbReference type="PROSITE" id="PS00486">
    <property type="entry name" value="DNA_MISMATCH_REPAIR_2"/>
    <property type="match status" value="1"/>
</dbReference>
<dbReference type="EMBL" id="GIBP01000427">
    <property type="protein sequence ID" value="NDV29396.1"/>
    <property type="molecule type" value="Transcribed_RNA"/>
</dbReference>
<dbReference type="Pfam" id="PF05188">
    <property type="entry name" value="MutS_II"/>
    <property type="match status" value="1"/>
</dbReference>
<dbReference type="GO" id="GO:0032301">
    <property type="term" value="C:MutSalpha complex"/>
    <property type="evidence" value="ECO:0007669"/>
    <property type="project" value="TreeGrafter"/>
</dbReference>
<evidence type="ECO:0000256" key="6">
    <source>
        <dbReference type="ARBA" id="ARBA00023125"/>
    </source>
</evidence>
<dbReference type="Pfam" id="PF01624">
    <property type="entry name" value="MutS_I"/>
    <property type="match status" value="1"/>
</dbReference>
<dbReference type="PANTHER" id="PTHR11361:SF35">
    <property type="entry name" value="DNA MISMATCH REPAIR PROTEIN MSH2"/>
    <property type="match status" value="1"/>
</dbReference>
<evidence type="ECO:0000256" key="2">
    <source>
        <dbReference type="ARBA" id="ARBA00006271"/>
    </source>
</evidence>
<protein>
    <recommendedName>
        <fullName evidence="10">DNA mismatch repair proteins mutS family domain-containing protein</fullName>
    </recommendedName>
</protein>
<dbReference type="InterPro" id="IPR016151">
    <property type="entry name" value="DNA_mismatch_repair_MutS_N"/>
</dbReference>
<dbReference type="FunFam" id="3.30.420.110:FF:000002">
    <property type="entry name" value="DNA mismatch repair protein"/>
    <property type="match status" value="1"/>
</dbReference>
<evidence type="ECO:0000256" key="5">
    <source>
        <dbReference type="ARBA" id="ARBA00022840"/>
    </source>
</evidence>
<dbReference type="InterPro" id="IPR007860">
    <property type="entry name" value="DNA_mmatch_repair_MutS_con_dom"/>
</dbReference>
<evidence type="ECO:0000256" key="8">
    <source>
        <dbReference type="ARBA" id="ARBA00023242"/>
    </source>
</evidence>
<dbReference type="GO" id="GO:0006312">
    <property type="term" value="P:mitotic recombination"/>
    <property type="evidence" value="ECO:0007669"/>
    <property type="project" value="TreeGrafter"/>
</dbReference>
<dbReference type="Pfam" id="PF05192">
    <property type="entry name" value="MutS_III"/>
    <property type="match status" value="1"/>
</dbReference>
<keyword evidence="4 9" id="KW-0227">DNA damage</keyword>
<dbReference type="Pfam" id="PF00488">
    <property type="entry name" value="MutS_V"/>
    <property type="match status" value="1"/>
</dbReference>
<dbReference type="GO" id="GO:0005524">
    <property type="term" value="F:ATP binding"/>
    <property type="evidence" value="ECO:0007669"/>
    <property type="project" value="UniProtKB-KW"/>
</dbReference>
<dbReference type="Gene3D" id="3.40.50.300">
    <property type="entry name" value="P-loop containing nucleotide triphosphate hydrolases"/>
    <property type="match status" value="1"/>
</dbReference>
<dbReference type="InterPro" id="IPR007696">
    <property type="entry name" value="DNA_mismatch_repair_MutS_core"/>
</dbReference>